<keyword evidence="6" id="KW-0028">Amino-acid biosynthesis</keyword>
<comment type="cofactor">
    <cofactor evidence="1">
        <name>Mn(2+)</name>
        <dbReference type="ChEBI" id="CHEBI:29035"/>
    </cofactor>
</comment>
<dbReference type="InterPro" id="IPR011607">
    <property type="entry name" value="MGS-like_dom"/>
</dbReference>
<evidence type="ECO:0000256" key="3">
    <source>
        <dbReference type="ARBA" id="ARBA00009799"/>
    </source>
</evidence>
<dbReference type="Gene3D" id="1.10.1030.10">
    <property type="entry name" value="Carbamoyl-phosphate synthetase, large subunit oligomerisation domain"/>
    <property type="match status" value="1"/>
</dbReference>
<reference evidence="18 19" key="1">
    <citation type="journal article" date="2016" name="Nat. Commun.">
        <title>Thousands of microbial genomes shed light on interconnected biogeochemical processes in an aquifer system.</title>
        <authorList>
            <person name="Anantharaman K."/>
            <person name="Brown C.T."/>
            <person name="Hug L.A."/>
            <person name="Sharon I."/>
            <person name="Castelle C.J."/>
            <person name="Probst A.J."/>
            <person name="Thomas B.C."/>
            <person name="Singh A."/>
            <person name="Wilkins M.J."/>
            <person name="Karaoz U."/>
            <person name="Brodie E.L."/>
            <person name="Williams K.H."/>
            <person name="Hubbard S.S."/>
            <person name="Banfield J.F."/>
        </authorList>
    </citation>
    <scope>NUCLEOTIDE SEQUENCE [LARGE SCALE GENOMIC DNA]</scope>
</reference>
<dbReference type="InterPro" id="IPR013815">
    <property type="entry name" value="ATP_grasp_subdomain_1"/>
</dbReference>
<name>A0A1F6D9I3_9BACT</name>
<dbReference type="InterPro" id="IPR005483">
    <property type="entry name" value="CPSase_dom"/>
</dbReference>
<dbReference type="InterPro" id="IPR005479">
    <property type="entry name" value="CPAse_ATP-bd"/>
</dbReference>
<dbReference type="SUPFAM" id="SSF56059">
    <property type="entry name" value="Glutathione synthetase ATP-binding domain-like"/>
    <property type="match status" value="2"/>
</dbReference>
<comment type="similarity">
    <text evidence="3">Belongs to the CarB family.</text>
</comment>
<evidence type="ECO:0000256" key="12">
    <source>
        <dbReference type="ARBA" id="ARBA00022975"/>
    </source>
</evidence>
<keyword evidence="4" id="KW-0055">Arginine biosynthesis</keyword>
<evidence type="ECO:0000259" key="16">
    <source>
        <dbReference type="PROSITE" id="PS50975"/>
    </source>
</evidence>
<evidence type="ECO:0000256" key="7">
    <source>
        <dbReference type="ARBA" id="ARBA00022723"/>
    </source>
</evidence>
<dbReference type="PROSITE" id="PS51855">
    <property type="entry name" value="MGS"/>
    <property type="match status" value="1"/>
</dbReference>
<comment type="pathway">
    <text evidence="2">Amino-acid biosynthesis; L-arginine biosynthesis.</text>
</comment>
<dbReference type="Pfam" id="PF02786">
    <property type="entry name" value="CPSase_L_D2"/>
    <property type="match status" value="2"/>
</dbReference>
<evidence type="ECO:0000256" key="2">
    <source>
        <dbReference type="ARBA" id="ARBA00004730"/>
    </source>
</evidence>
<dbReference type="Pfam" id="PF25596">
    <property type="entry name" value="CPSase_L_D1"/>
    <property type="match status" value="2"/>
</dbReference>
<dbReference type="NCBIfam" id="NF003671">
    <property type="entry name" value="PRK05294.1"/>
    <property type="match status" value="1"/>
</dbReference>
<evidence type="ECO:0000256" key="15">
    <source>
        <dbReference type="PROSITE-ProRule" id="PRU00409"/>
    </source>
</evidence>
<dbReference type="SMART" id="SM00851">
    <property type="entry name" value="MGS"/>
    <property type="match status" value="1"/>
</dbReference>
<dbReference type="EMBL" id="MFLD01000046">
    <property type="protein sequence ID" value="OGG58000.1"/>
    <property type="molecule type" value="Genomic_DNA"/>
</dbReference>
<dbReference type="InterPro" id="IPR058047">
    <property type="entry name" value="CPSase_preATP-grasp"/>
</dbReference>
<dbReference type="InterPro" id="IPR036897">
    <property type="entry name" value="CarbamoylP_synth_lsu_oligo_sf"/>
</dbReference>
<dbReference type="PANTHER" id="PTHR11405:SF53">
    <property type="entry name" value="CARBAMOYL-PHOSPHATE SYNTHASE [AMMONIA], MITOCHONDRIAL"/>
    <property type="match status" value="1"/>
</dbReference>
<dbReference type="PROSITE" id="PS00867">
    <property type="entry name" value="CPSASE_2"/>
    <property type="match status" value="2"/>
</dbReference>
<dbReference type="AlphaFoldDB" id="A0A1F6D9I3"/>
<dbReference type="InterPro" id="IPR016185">
    <property type="entry name" value="PreATP-grasp_dom_sf"/>
</dbReference>
<dbReference type="PRINTS" id="PR00098">
    <property type="entry name" value="CPSASE"/>
</dbReference>
<dbReference type="FunFam" id="3.30.470.20:FF:000051">
    <property type="entry name" value="Carbamoyl phosphate synthetase II"/>
    <property type="match status" value="1"/>
</dbReference>
<dbReference type="InterPro" id="IPR006275">
    <property type="entry name" value="CPSase_lsu"/>
</dbReference>
<dbReference type="Gene3D" id="3.30.470.20">
    <property type="entry name" value="ATP-grasp fold, B domain"/>
    <property type="match status" value="2"/>
</dbReference>
<evidence type="ECO:0000256" key="6">
    <source>
        <dbReference type="ARBA" id="ARBA00022605"/>
    </source>
</evidence>
<proteinExistence type="inferred from homology"/>
<dbReference type="Gene3D" id="3.30.1490.20">
    <property type="entry name" value="ATP-grasp fold, A domain"/>
    <property type="match status" value="1"/>
</dbReference>
<evidence type="ECO:0000256" key="5">
    <source>
        <dbReference type="ARBA" id="ARBA00022598"/>
    </source>
</evidence>
<comment type="caution">
    <text evidence="18">The sequence shown here is derived from an EMBL/GenBank/DDBJ whole genome shotgun (WGS) entry which is preliminary data.</text>
</comment>
<dbReference type="PROSITE" id="PS50975">
    <property type="entry name" value="ATP_GRASP"/>
    <property type="match status" value="2"/>
</dbReference>
<keyword evidence="9 15" id="KW-0547">Nucleotide-binding</keyword>
<dbReference type="FunFam" id="1.10.1030.10:FF:000002">
    <property type="entry name" value="Carbamoyl-phosphate synthase large chain"/>
    <property type="match status" value="1"/>
</dbReference>
<evidence type="ECO:0000256" key="14">
    <source>
        <dbReference type="ARBA" id="ARBA00047359"/>
    </source>
</evidence>
<dbReference type="GO" id="GO:0006526">
    <property type="term" value="P:L-arginine biosynthetic process"/>
    <property type="evidence" value="ECO:0007669"/>
    <property type="project" value="UniProtKB-KW"/>
</dbReference>
<dbReference type="PROSITE" id="PS00866">
    <property type="entry name" value="CPSASE_1"/>
    <property type="match status" value="1"/>
</dbReference>
<organism evidence="18 19">
    <name type="scientific">Candidatus Kaiserbacteria bacterium RIFCSPHIGHO2_02_FULL_49_16</name>
    <dbReference type="NCBI Taxonomy" id="1798490"/>
    <lineage>
        <taxon>Bacteria</taxon>
        <taxon>Candidatus Kaiseribacteriota</taxon>
    </lineage>
</organism>
<keyword evidence="11" id="KW-0460">Magnesium</keyword>
<keyword evidence="7" id="KW-0479">Metal-binding</keyword>
<dbReference type="GO" id="GO:0004088">
    <property type="term" value="F:carbamoyl-phosphate synthase (glutamine-hydrolyzing) activity"/>
    <property type="evidence" value="ECO:0007669"/>
    <property type="project" value="TreeGrafter"/>
</dbReference>
<keyword evidence="5" id="KW-0436">Ligase</keyword>
<evidence type="ECO:0000313" key="18">
    <source>
        <dbReference type="EMBL" id="OGG58000.1"/>
    </source>
</evidence>
<evidence type="ECO:0000313" key="19">
    <source>
        <dbReference type="Proteomes" id="UP000178042"/>
    </source>
</evidence>
<dbReference type="SMART" id="SM01096">
    <property type="entry name" value="CPSase_L_D3"/>
    <property type="match status" value="1"/>
</dbReference>
<feature type="domain" description="ATP-grasp" evidence="16">
    <location>
        <begin position="666"/>
        <end position="857"/>
    </location>
</feature>
<evidence type="ECO:0000256" key="13">
    <source>
        <dbReference type="ARBA" id="ARBA00023211"/>
    </source>
</evidence>
<evidence type="ECO:0000256" key="11">
    <source>
        <dbReference type="ARBA" id="ARBA00022842"/>
    </source>
</evidence>
<keyword evidence="12" id="KW-0665">Pyrimidine biosynthesis</keyword>
<dbReference type="Gene3D" id="3.40.50.1380">
    <property type="entry name" value="Methylglyoxal synthase-like domain"/>
    <property type="match status" value="1"/>
</dbReference>
<evidence type="ECO:0000259" key="17">
    <source>
        <dbReference type="PROSITE" id="PS51855"/>
    </source>
</evidence>
<comment type="catalytic activity">
    <reaction evidence="14">
        <text>hydrogencarbonate + NH4(+) + 2 ATP = carbamoyl phosphate + 2 ADP + phosphate + 2 H(+)</text>
        <dbReference type="Rhea" id="RHEA:18029"/>
        <dbReference type="ChEBI" id="CHEBI:15378"/>
        <dbReference type="ChEBI" id="CHEBI:17544"/>
        <dbReference type="ChEBI" id="CHEBI:28938"/>
        <dbReference type="ChEBI" id="CHEBI:30616"/>
        <dbReference type="ChEBI" id="CHEBI:43474"/>
        <dbReference type="ChEBI" id="CHEBI:58228"/>
        <dbReference type="ChEBI" id="CHEBI:456216"/>
        <dbReference type="EC" id="6.3.4.16"/>
    </reaction>
</comment>
<dbReference type="InterPro" id="IPR036914">
    <property type="entry name" value="MGS-like_dom_sf"/>
</dbReference>
<gene>
    <name evidence="18" type="ORF">A3C86_02310</name>
</gene>
<keyword evidence="10 15" id="KW-0067">ATP-binding</keyword>
<dbReference type="GO" id="GO:0004087">
    <property type="term" value="F:carbamoyl-phosphate synthase (ammonia) activity"/>
    <property type="evidence" value="ECO:0007669"/>
    <property type="project" value="UniProtKB-EC"/>
</dbReference>
<dbReference type="InterPro" id="IPR011761">
    <property type="entry name" value="ATP-grasp"/>
</dbReference>
<dbReference type="Proteomes" id="UP000178042">
    <property type="component" value="Unassembled WGS sequence"/>
</dbReference>
<dbReference type="InterPro" id="IPR005480">
    <property type="entry name" value="CPSase_lsu_oligo"/>
</dbReference>
<keyword evidence="8" id="KW-0677">Repeat</keyword>
<feature type="domain" description="MGS-like" evidence="17">
    <location>
        <begin position="922"/>
        <end position="1062"/>
    </location>
</feature>
<dbReference type="GO" id="GO:0046872">
    <property type="term" value="F:metal ion binding"/>
    <property type="evidence" value="ECO:0007669"/>
    <property type="project" value="UniProtKB-KW"/>
</dbReference>
<dbReference type="FunFam" id="3.40.50.20:FF:000001">
    <property type="entry name" value="Carbamoyl-phosphate synthase large chain"/>
    <property type="match status" value="1"/>
</dbReference>
<dbReference type="GO" id="GO:0006221">
    <property type="term" value="P:pyrimidine nucleotide biosynthetic process"/>
    <property type="evidence" value="ECO:0007669"/>
    <property type="project" value="UniProtKB-KW"/>
</dbReference>
<dbReference type="PANTHER" id="PTHR11405">
    <property type="entry name" value="CARBAMOYLTRANSFERASE FAMILY MEMBER"/>
    <property type="match status" value="1"/>
</dbReference>
<dbReference type="NCBIfam" id="TIGR01369">
    <property type="entry name" value="CPSaseII_lrg"/>
    <property type="match status" value="1"/>
</dbReference>
<evidence type="ECO:0000256" key="1">
    <source>
        <dbReference type="ARBA" id="ARBA00001936"/>
    </source>
</evidence>
<dbReference type="FunFam" id="3.30.470.20:FF:000001">
    <property type="entry name" value="Carbamoyl-phosphate synthase large chain"/>
    <property type="match status" value="1"/>
</dbReference>
<dbReference type="GO" id="GO:0005737">
    <property type="term" value="C:cytoplasm"/>
    <property type="evidence" value="ECO:0007669"/>
    <property type="project" value="TreeGrafter"/>
</dbReference>
<dbReference type="SUPFAM" id="SSF52335">
    <property type="entry name" value="Methylglyoxal synthase-like"/>
    <property type="match status" value="1"/>
</dbReference>
<dbReference type="SUPFAM" id="SSF52440">
    <property type="entry name" value="PreATP-grasp domain"/>
    <property type="match status" value="2"/>
</dbReference>
<evidence type="ECO:0000256" key="9">
    <source>
        <dbReference type="ARBA" id="ARBA00022741"/>
    </source>
</evidence>
<dbReference type="FunFam" id="3.40.50.20:FF:000002">
    <property type="entry name" value="Carbamoyl-phosphate synthase large chain"/>
    <property type="match status" value="1"/>
</dbReference>
<feature type="domain" description="ATP-grasp" evidence="16">
    <location>
        <begin position="130"/>
        <end position="322"/>
    </location>
</feature>
<dbReference type="NCBIfam" id="NF009455">
    <property type="entry name" value="PRK12815.1"/>
    <property type="match status" value="1"/>
</dbReference>
<dbReference type="SUPFAM" id="SSF48108">
    <property type="entry name" value="Carbamoyl phosphate synthetase, large subunit connection domain"/>
    <property type="match status" value="1"/>
</dbReference>
<evidence type="ECO:0000256" key="4">
    <source>
        <dbReference type="ARBA" id="ARBA00022571"/>
    </source>
</evidence>
<dbReference type="Gene3D" id="3.40.50.20">
    <property type="match status" value="2"/>
</dbReference>
<dbReference type="Pfam" id="PF02142">
    <property type="entry name" value="MGS"/>
    <property type="match status" value="1"/>
</dbReference>
<evidence type="ECO:0000256" key="10">
    <source>
        <dbReference type="ARBA" id="ARBA00022840"/>
    </source>
</evidence>
<evidence type="ECO:0000256" key="8">
    <source>
        <dbReference type="ARBA" id="ARBA00022737"/>
    </source>
</evidence>
<dbReference type="GO" id="GO:0006541">
    <property type="term" value="P:glutamine metabolic process"/>
    <property type="evidence" value="ECO:0007669"/>
    <property type="project" value="TreeGrafter"/>
</dbReference>
<dbReference type="FunFam" id="3.30.1490.20:FF:000001">
    <property type="entry name" value="Carbamoyl-phosphate synthase large chain"/>
    <property type="match status" value="1"/>
</dbReference>
<sequence length="1062" mass="117749">MKNIKKVLLLGSGGLKIGQAGEFDYSGTQAIKAIKEEGIRVVLINPNIATVQTDENLADTVYFLPLTLQFATQVIKKEKPDAILLGFGGQTALNLGLELEEKGILAKHKVRVLGTPISVIRDTEDRDMFIKRLQEIGVKTARSSATRSIAEARKAAEKIGYPVMLRAGFALGGLGSGIVRTEKELTKRLDEVFHSSPQVLIEEDLSGWKEVEYEIVRDRVDNCISVCNMENIDPMGVHTGESIVVAPSQTLSNEEYHRLREIAIKTIRHLGVVGECNIQYALQPKTGDYRVIEVNARLSRSSALASKATGYPLAFIAAKLSLGYTLPELKNSVTKTTTACFEPSLDYIVLKMPRWDLTKFENAITQIGTEMKSVGEVMAIGRSFEEVLQKAIRMLSIGADGFTANKNGNFRIPNYMSEIRVPTTRRFFAIAEALSRGVNVKKISSASDIDPWFLEKMRNIVEFAKKLPRSDLGRKDILSAKKLGFSDIQIATLTKSTEDKIRKERHALGILPVIKQIDTLAGEFPAKTNYLYVTYNGTETDVARGKNSVIVLGSGPYCIGSSVEFDWSCVQALNALSKNGYETIMINSNPETVSTDYDMSSRLYFEELSLERVLDIYEFEKPRGIVISTGGQIPNNLALPLHKRGVKILGTKPEDIDRAEDRHTFSKLLDQLVIDQPAWVELTTLKEAALAATRLEYPVLVRPSYVLSGSAMSVAYDEESLVRFLKKAVDISAEHPVVISKFIDNAREIEIDGVASRGKLVIYAITEHVENAGTHSGDATVVLPAQRTYMETIRRAKQITKSIAKELKITGPFNIQFLAKDNHLQVIECNVRSSRSFPFVSKVTGYNFIDIATRAMLGKDVSGEYKTLELDHIAVKSPQFSYSRIKGADPVSNVEMASTGEVACFGDSFAEALIKAMLASGFRLPKKNILISLSKEENRVKMLPAFRELAKMKFKLFATEDTANFMNENGVKCDRVFKISTKKEPGVLGLIEKGNLDLIINIPTRASDLESKDGYTIRRMAVDLNIPLITNRQLAESFIMAFAESQGNVPKLKSVRQYVDNI</sequence>
<accession>A0A1F6D9I3</accession>
<protein>
    <submittedName>
        <fullName evidence="18">Carbamoyl phosphate synthase large subunit</fullName>
    </submittedName>
</protein>
<dbReference type="GO" id="GO:0005524">
    <property type="term" value="F:ATP binding"/>
    <property type="evidence" value="ECO:0007669"/>
    <property type="project" value="UniProtKB-UniRule"/>
</dbReference>
<dbReference type="Pfam" id="PF02787">
    <property type="entry name" value="CPSase_L_D3"/>
    <property type="match status" value="1"/>
</dbReference>
<keyword evidence="13" id="KW-0464">Manganese</keyword>